<feature type="transmembrane region" description="Helical" evidence="1">
    <location>
        <begin position="30"/>
        <end position="50"/>
    </location>
</feature>
<feature type="transmembrane region" description="Helical" evidence="1">
    <location>
        <begin position="88"/>
        <end position="111"/>
    </location>
</feature>
<dbReference type="RefSeq" id="WP_045313491.1">
    <property type="nucleotide sequence ID" value="NZ_JYJG01000151.1"/>
</dbReference>
<dbReference type="Proteomes" id="UP000033393">
    <property type="component" value="Unassembled WGS sequence"/>
</dbReference>
<gene>
    <name evidence="2" type="ORF">UK23_22105</name>
</gene>
<protein>
    <submittedName>
        <fullName evidence="2">Uncharacterized protein</fullName>
    </submittedName>
</protein>
<comment type="caution">
    <text evidence="2">The sequence shown here is derived from an EMBL/GenBank/DDBJ whole genome shotgun (WGS) entry which is preliminary data.</text>
</comment>
<dbReference type="EMBL" id="JYJG01000151">
    <property type="protein sequence ID" value="KJK46903.1"/>
    <property type="molecule type" value="Genomic_DNA"/>
</dbReference>
<dbReference type="PATRIC" id="fig|68170.10.peg.5496"/>
<reference evidence="2 3" key="1">
    <citation type="submission" date="2015-02" db="EMBL/GenBank/DDBJ databases">
        <authorList>
            <person name="Ju K.-S."/>
            <person name="Doroghazi J.R."/>
            <person name="Metcalf W."/>
        </authorList>
    </citation>
    <scope>NUCLEOTIDE SEQUENCE [LARGE SCALE GENOMIC DNA]</scope>
    <source>
        <strain evidence="2 3">NRRL B-16140</strain>
    </source>
</reference>
<organism evidence="2 3">
    <name type="scientific">Lentzea aerocolonigenes</name>
    <name type="common">Lechevalieria aerocolonigenes</name>
    <name type="synonym">Saccharothrix aerocolonigenes</name>
    <dbReference type="NCBI Taxonomy" id="68170"/>
    <lineage>
        <taxon>Bacteria</taxon>
        <taxon>Bacillati</taxon>
        <taxon>Actinomycetota</taxon>
        <taxon>Actinomycetes</taxon>
        <taxon>Pseudonocardiales</taxon>
        <taxon>Pseudonocardiaceae</taxon>
        <taxon>Lentzea</taxon>
    </lineage>
</organism>
<feature type="transmembrane region" description="Helical" evidence="1">
    <location>
        <begin position="117"/>
        <end position="139"/>
    </location>
</feature>
<evidence type="ECO:0000313" key="2">
    <source>
        <dbReference type="EMBL" id="KJK46903.1"/>
    </source>
</evidence>
<keyword evidence="1" id="KW-0812">Transmembrane</keyword>
<dbReference type="AlphaFoldDB" id="A0A0F0GZQ4"/>
<keyword evidence="1" id="KW-0472">Membrane</keyword>
<keyword evidence="1" id="KW-1133">Transmembrane helix</keyword>
<keyword evidence="3" id="KW-1185">Reference proteome</keyword>
<sequence>MTPIPHAVPQIDDPRIAHALASRWRRTRTLLLLSAGLLPAATGLICVALAGIAPVWWAAIPAVTAVACAGVLLTWLRRNGLNDPYSWLPATVLMTGTQLVLGVLPGSAIALRLTPHAALAVKALCALGMLSAGSSGVLARMARRTLLDSPLLELGSTGFPLVLAGPAHVVIGNDRIDWKGARVSFDRIGHVSTEASGLVLHTASGAWTVPVADPAAAHALLRRRLAWWEEQRLVAAEHERRHYLDLVASLAEISGVGMRGGVGVTVDSNGVTTGIALSPAVRDLDPDVLAARLMDCAERARSDARRQV</sequence>
<proteinExistence type="predicted"/>
<feature type="non-terminal residue" evidence="2">
    <location>
        <position position="308"/>
    </location>
</feature>
<evidence type="ECO:0000313" key="3">
    <source>
        <dbReference type="Proteomes" id="UP000033393"/>
    </source>
</evidence>
<feature type="transmembrane region" description="Helical" evidence="1">
    <location>
        <begin position="56"/>
        <end position="76"/>
    </location>
</feature>
<name>A0A0F0GZQ4_LENAE</name>
<evidence type="ECO:0000256" key="1">
    <source>
        <dbReference type="SAM" id="Phobius"/>
    </source>
</evidence>
<accession>A0A0F0GZQ4</accession>